<evidence type="ECO:0000256" key="6">
    <source>
        <dbReference type="ARBA" id="ARBA00022989"/>
    </source>
</evidence>
<dbReference type="CDD" id="cd12912">
    <property type="entry name" value="PDC2_MCP_like"/>
    <property type="match status" value="1"/>
</dbReference>
<dbReference type="GO" id="GO:0007165">
    <property type="term" value="P:signal transduction"/>
    <property type="evidence" value="ECO:0007669"/>
    <property type="project" value="UniProtKB-KW"/>
</dbReference>
<evidence type="ECO:0000256" key="3">
    <source>
        <dbReference type="ARBA" id="ARBA00022481"/>
    </source>
</evidence>
<evidence type="ECO:0000259" key="13">
    <source>
        <dbReference type="PROSITE" id="PS50885"/>
    </source>
</evidence>
<dbReference type="PANTHER" id="PTHR32089:SF114">
    <property type="entry name" value="METHYL-ACCEPTING CHEMOTAXIS PROTEIN MCPB"/>
    <property type="match status" value="1"/>
</dbReference>
<dbReference type="InterPro" id="IPR029151">
    <property type="entry name" value="Sensor-like_sf"/>
</dbReference>
<dbReference type="Pfam" id="PF00672">
    <property type="entry name" value="HAMP"/>
    <property type="match status" value="1"/>
</dbReference>
<gene>
    <name evidence="14" type="ORF">LQ50_11135</name>
</gene>
<feature type="transmembrane region" description="Helical" evidence="11">
    <location>
        <begin position="9"/>
        <end position="29"/>
    </location>
</feature>
<dbReference type="eggNOG" id="COG0840">
    <property type="taxonomic scope" value="Bacteria"/>
</dbReference>
<proteinExistence type="inferred from homology"/>
<dbReference type="Proteomes" id="UP000030832">
    <property type="component" value="Unassembled WGS sequence"/>
</dbReference>
<keyword evidence="3" id="KW-0488">Methylation</keyword>
<keyword evidence="5 11" id="KW-0812">Transmembrane</keyword>
<feature type="domain" description="Methyl-accepting transducer" evidence="12">
    <location>
        <begin position="381"/>
        <end position="631"/>
    </location>
</feature>
<dbReference type="SMART" id="SM00283">
    <property type="entry name" value="MA"/>
    <property type="match status" value="1"/>
</dbReference>
<dbReference type="InterPro" id="IPR004089">
    <property type="entry name" value="MCPsignal_dom"/>
</dbReference>
<protein>
    <recommendedName>
        <fullName evidence="16">Chemotaxis protein</fullName>
    </recommendedName>
</protein>
<dbReference type="InterPro" id="IPR003660">
    <property type="entry name" value="HAMP_dom"/>
</dbReference>
<dbReference type="Gene3D" id="1.10.8.500">
    <property type="entry name" value="HAMP domain in histidine kinase"/>
    <property type="match status" value="1"/>
</dbReference>
<evidence type="ECO:0000256" key="7">
    <source>
        <dbReference type="ARBA" id="ARBA00023136"/>
    </source>
</evidence>
<dbReference type="STRING" id="333138.LQ50_11135"/>
<evidence type="ECO:0000259" key="12">
    <source>
        <dbReference type="PROSITE" id="PS50111"/>
    </source>
</evidence>
<keyword evidence="15" id="KW-1185">Reference proteome</keyword>
<reference evidence="14 15" key="1">
    <citation type="submission" date="2014-09" db="EMBL/GenBank/DDBJ databases">
        <title>Genome sequencing and annotation of Bacillus Okhensis strain Kh10-101T.</title>
        <authorList>
            <person name="Prakash J.S."/>
        </authorList>
    </citation>
    <scope>NUCLEOTIDE SEQUENCE [LARGE SCALE GENOMIC DNA]</scope>
    <source>
        <strain evidence="15">Kh10-101T</strain>
    </source>
</reference>
<comment type="subcellular location">
    <subcellularLocation>
        <location evidence="1">Cell membrane</location>
        <topology evidence="1">Multi-pass membrane protein</topology>
    </subcellularLocation>
</comment>
<dbReference type="InterPro" id="IPR033479">
    <property type="entry name" value="dCache_1"/>
</dbReference>
<dbReference type="SUPFAM" id="SSF103190">
    <property type="entry name" value="Sensory domain-like"/>
    <property type="match status" value="1"/>
</dbReference>
<keyword evidence="2" id="KW-1003">Cell membrane</keyword>
<dbReference type="CDD" id="cd12913">
    <property type="entry name" value="PDC1_MCP_like"/>
    <property type="match status" value="1"/>
</dbReference>
<keyword evidence="7 11" id="KW-0472">Membrane</keyword>
<dbReference type="EMBL" id="JRJU01000012">
    <property type="protein sequence ID" value="KHF40070.1"/>
    <property type="molecule type" value="Genomic_DNA"/>
</dbReference>
<feature type="transmembrane region" description="Helical" evidence="11">
    <location>
        <begin position="290"/>
        <end position="308"/>
    </location>
</feature>
<evidence type="ECO:0000256" key="11">
    <source>
        <dbReference type="SAM" id="Phobius"/>
    </source>
</evidence>
<feature type="domain" description="HAMP" evidence="13">
    <location>
        <begin position="310"/>
        <end position="362"/>
    </location>
</feature>
<sequence>MFKKIQSKVMALITIILMVAIVTVSFITYSQTKNIIVSSTEHEASNVVHEISRFTSQYLQQFSNQLLLFSEDNRVIEYIMELKEETTALNGRAVTDGFLSYTELNESIELVYIGTENKVMDVTPNVTLPDDFDPTSRPWYIAAKESPNEVIWTEPYVTQDESGEIVVTAAKAVLDPATNHVLGVIGFDITLNALTAIINQVEINHQGFAGLFDPAGTALVHPTHTGEDLSENETIQQMIQGGEHGYISSHFDGVDRFMYYSTIPETGWLINAVYDHDSMFAHLYDLRNKIALISLVLLALSLAIAYMVSSNITKPIKQLKTHVSKVASGDLTVKASLKAKDEVGQLTSDFNEMVSQMKSLIESVQQSANEVNDSAGSLSALSEETIASSEEVSSAVAEIASGSSKQVDDVDDTKNRTLALSNQIEKVTRETFEMEQISKSTKKVSVRGTEKVATLQEKTIEANRVLQNVEEVVSGLYSKVAEIEQVMGTINGISEQTNLLALNASIEAARAGEHGKGFAVVASEVRKLAEQSSNATVGVSETISGIITQSEKVRAELSKTNEIFQLQTEAVHDTQSSFAQVVSSIEEIVSSLSLIRTEVETMTTHKDMVVDSMQNIAAVAQEASASVEEVNAASDQQVDALTQVASSAEQLNQSSSKLMELIKQFKVKS</sequence>
<evidence type="ECO:0000256" key="2">
    <source>
        <dbReference type="ARBA" id="ARBA00022475"/>
    </source>
</evidence>
<dbReference type="Pfam" id="PF02743">
    <property type="entry name" value="dCache_1"/>
    <property type="match status" value="1"/>
</dbReference>
<comment type="similarity">
    <text evidence="9">Belongs to the methyl-accepting chemotaxis (MCP) protein family.</text>
</comment>
<evidence type="ECO:0000256" key="10">
    <source>
        <dbReference type="PROSITE-ProRule" id="PRU00284"/>
    </source>
</evidence>
<evidence type="ECO:0000256" key="5">
    <source>
        <dbReference type="ARBA" id="ARBA00022692"/>
    </source>
</evidence>
<dbReference type="Pfam" id="PF00015">
    <property type="entry name" value="MCPsignal"/>
    <property type="match status" value="1"/>
</dbReference>
<keyword evidence="4" id="KW-0145">Chemotaxis</keyword>
<evidence type="ECO:0000313" key="15">
    <source>
        <dbReference type="Proteomes" id="UP000030832"/>
    </source>
</evidence>
<dbReference type="Gene3D" id="3.30.450.20">
    <property type="entry name" value="PAS domain"/>
    <property type="match status" value="2"/>
</dbReference>
<dbReference type="AlphaFoldDB" id="A0A0B0IFH7"/>
<dbReference type="OrthoDB" id="9760371at2"/>
<dbReference type="SUPFAM" id="SSF58104">
    <property type="entry name" value="Methyl-accepting chemotaxis protein (MCP) signaling domain"/>
    <property type="match status" value="1"/>
</dbReference>
<comment type="caution">
    <text evidence="14">The sequence shown here is derived from an EMBL/GenBank/DDBJ whole genome shotgun (WGS) entry which is preliminary data.</text>
</comment>
<evidence type="ECO:0000256" key="4">
    <source>
        <dbReference type="ARBA" id="ARBA00022500"/>
    </source>
</evidence>
<accession>A0A0B0IFH7</accession>
<keyword evidence="6 11" id="KW-1133">Transmembrane helix</keyword>
<evidence type="ECO:0000256" key="9">
    <source>
        <dbReference type="ARBA" id="ARBA00029447"/>
    </source>
</evidence>
<evidence type="ECO:0000256" key="8">
    <source>
        <dbReference type="ARBA" id="ARBA00023224"/>
    </source>
</evidence>
<evidence type="ECO:0000256" key="1">
    <source>
        <dbReference type="ARBA" id="ARBA00004651"/>
    </source>
</evidence>
<dbReference type="GO" id="GO:0006935">
    <property type="term" value="P:chemotaxis"/>
    <property type="evidence" value="ECO:0007669"/>
    <property type="project" value="UniProtKB-KW"/>
</dbReference>
<dbReference type="SMART" id="SM00304">
    <property type="entry name" value="HAMP"/>
    <property type="match status" value="1"/>
</dbReference>
<dbReference type="Gene3D" id="1.10.287.950">
    <property type="entry name" value="Methyl-accepting chemotaxis protein"/>
    <property type="match status" value="1"/>
</dbReference>
<dbReference type="CDD" id="cd06225">
    <property type="entry name" value="HAMP"/>
    <property type="match status" value="1"/>
</dbReference>
<dbReference type="GO" id="GO:0005886">
    <property type="term" value="C:plasma membrane"/>
    <property type="evidence" value="ECO:0007669"/>
    <property type="project" value="UniProtKB-SubCell"/>
</dbReference>
<dbReference type="PROSITE" id="PS50111">
    <property type="entry name" value="CHEMOTAXIS_TRANSDUC_2"/>
    <property type="match status" value="1"/>
</dbReference>
<evidence type="ECO:0000313" key="14">
    <source>
        <dbReference type="EMBL" id="KHF40070.1"/>
    </source>
</evidence>
<dbReference type="RefSeq" id="WP_034628900.1">
    <property type="nucleotide sequence ID" value="NZ_JRJU01000012.1"/>
</dbReference>
<evidence type="ECO:0008006" key="16">
    <source>
        <dbReference type="Google" id="ProtNLM"/>
    </source>
</evidence>
<dbReference type="PANTHER" id="PTHR32089">
    <property type="entry name" value="METHYL-ACCEPTING CHEMOTAXIS PROTEIN MCPB"/>
    <property type="match status" value="1"/>
</dbReference>
<keyword evidence="8 10" id="KW-0807">Transducer</keyword>
<dbReference type="PROSITE" id="PS50885">
    <property type="entry name" value="HAMP"/>
    <property type="match status" value="1"/>
</dbReference>
<organism evidence="14 15">
    <name type="scientific">Halalkalibacter okhensis</name>
    <dbReference type="NCBI Taxonomy" id="333138"/>
    <lineage>
        <taxon>Bacteria</taxon>
        <taxon>Bacillati</taxon>
        <taxon>Bacillota</taxon>
        <taxon>Bacilli</taxon>
        <taxon>Bacillales</taxon>
        <taxon>Bacillaceae</taxon>
        <taxon>Halalkalibacter</taxon>
    </lineage>
</organism>
<name>A0A0B0IFH7_9BACI</name>